<dbReference type="PANTHER" id="PTHR32322:SF9">
    <property type="entry name" value="AMINO-ACID METABOLITE EFFLUX PUMP-RELATED"/>
    <property type="match status" value="1"/>
</dbReference>
<dbReference type="EMBL" id="SMAF01000002">
    <property type="protein sequence ID" value="TCT00805.1"/>
    <property type="molecule type" value="Genomic_DNA"/>
</dbReference>
<evidence type="ECO:0000256" key="5">
    <source>
        <dbReference type="SAM" id="Phobius"/>
    </source>
</evidence>
<evidence type="ECO:0000256" key="1">
    <source>
        <dbReference type="ARBA" id="ARBA00004141"/>
    </source>
</evidence>
<evidence type="ECO:0000256" key="4">
    <source>
        <dbReference type="ARBA" id="ARBA00023136"/>
    </source>
</evidence>
<keyword evidence="8" id="KW-1185">Reference proteome</keyword>
<dbReference type="InterPro" id="IPR037185">
    <property type="entry name" value="EmrE-like"/>
</dbReference>
<keyword evidence="3 5" id="KW-1133">Transmembrane helix</keyword>
<reference evidence="7 8" key="1">
    <citation type="submission" date="2019-03" db="EMBL/GenBank/DDBJ databases">
        <title>Genomic Encyclopedia of Type Strains, Phase IV (KMG-IV): sequencing the most valuable type-strain genomes for metagenomic binning, comparative biology and taxonomic classification.</title>
        <authorList>
            <person name="Goeker M."/>
        </authorList>
    </citation>
    <scope>NUCLEOTIDE SEQUENCE [LARGE SCALE GENOMIC DNA]</scope>
    <source>
        <strain evidence="7 8">DSM 21944</strain>
    </source>
</reference>
<dbReference type="Proteomes" id="UP000294599">
    <property type="component" value="Unassembled WGS sequence"/>
</dbReference>
<feature type="transmembrane region" description="Helical" evidence="5">
    <location>
        <begin position="108"/>
        <end position="127"/>
    </location>
</feature>
<feature type="transmembrane region" description="Helical" evidence="5">
    <location>
        <begin position="234"/>
        <end position="252"/>
    </location>
</feature>
<gene>
    <name evidence="7" type="ORF">EDC25_102171</name>
</gene>
<dbReference type="OrthoDB" id="7841315at2"/>
<evidence type="ECO:0000313" key="8">
    <source>
        <dbReference type="Proteomes" id="UP000294599"/>
    </source>
</evidence>
<evidence type="ECO:0000256" key="2">
    <source>
        <dbReference type="ARBA" id="ARBA00022692"/>
    </source>
</evidence>
<comment type="caution">
    <text evidence="7">The sequence shown here is derived from an EMBL/GenBank/DDBJ whole genome shotgun (WGS) entry which is preliminary data.</text>
</comment>
<feature type="transmembrane region" description="Helical" evidence="5">
    <location>
        <begin position="36"/>
        <end position="61"/>
    </location>
</feature>
<protein>
    <submittedName>
        <fullName evidence="7">Putative membrane protein</fullName>
    </submittedName>
</protein>
<evidence type="ECO:0000313" key="7">
    <source>
        <dbReference type="EMBL" id="TCT00805.1"/>
    </source>
</evidence>
<dbReference type="InterPro" id="IPR000620">
    <property type="entry name" value="EamA_dom"/>
</dbReference>
<evidence type="ECO:0000256" key="3">
    <source>
        <dbReference type="ARBA" id="ARBA00022989"/>
    </source>
</evidence>
<comment type="subcellular location">
    <subcellularLocation>
        <location evidence="1">Membrane</location>
        <topology evidence="1">Multi-pass membrane protein</topology>
    </subcellularLocation>
</comment>
<organism evidence="7 8">
    <name type="scientific">Pseudofulvimonas gallinarii</name>
    <dbReference type="NCBI Taxonomy" id="634155"/>
    <lineage>
        <taxon>Bacteria</taxon>
        <taxon>Pseudomonadati</taxon>
        <taxon>Pseudomonadota</taxon>
        <taxon>Gammaproteobacteria</taxon>
        <taxon>Lysobacterales</taxon>
        <taxon>Rhodanobacteraceae</taxon>
        <taxon>Pseudofulvimonas</taxon>
    </lineage>
</organism>
<keyword evidence="2 5" id="KW-0812">Transmembrane</keyword>
<dbReference type="InterPro" id="IPR050638">
    <property type="entry name" value="AA-Vitamin_Transporters"/>
</dbReference>
<dbReference type="RefSeq" id="WP_123522097.1">
    <property type="nucleotide sequence ID" value="NZ_JBHLWF010000013.1"/>
</dbReference>
<feature type="transmembrane region" description="Helical" evidence="5">
    <location>
        <begin position="73"/>
        <end position="96"/>
    </location>
</feature>
<feature type="domain" description="EamA" evidence="6">
    <location>
        <begin position="165"/>
        <end position="303"/>
    </location>
</feature>
<feature type="transmembrane region" description="Helical" evidence="5">
    <location>
        <begin position="258"/>
        <end position="280"/>
    </location>
</feature>
<dbReference type="Pfam" id="PF00892">
    <property type="entry name" value="EamA"/>
    <property type="match status" value="2"/>
</dbReference>
<name>A0A4S3KUJ4_9GAMM</name>
<sequence length="304" mass="32683">MGFGLGETLSIGCALTWAVGVIIYKRLGEDIPPLRLCLLKNLIVLLMVTATVAVLLSPLATAFGLQRLEWPDFGLPTVLLALASGLIGIAVADTLYLRALNRVGAGRMGVVGNLYSPFVIVLSFLFLGERLSLLQICGFMLVMAGLFVVNGPTRLDQVDRSALRRGVLEGALAMALMAIAIVMIKRTLEAEPFWWLVLLRVSGAVLGLVALVAVSPALRSDWRRTGRPQRWGTLLAAAFVGQYLSMSMWLAGYKYTDASIASILNETASIFILVLAALFLREALGRRSLLGVTLTFSGVACMVA</sequence>
<feature type="transmembrane region" description="Helical" evidence="5">
    <location>
        <begin position="6"/>
        <end position="24"/>
    </location>
</feature>
<keyword evidence="4 5" id="KW-0472">Membrane</keyword>
<evidence type="ECO:0000259" key="6">
    <source>
        <dbReference type="Pfam" id="PF00892"/>
    </source>
</evidence>
<feature type="domain" description="EamA" evidence="6">
    <location>
        <begin position="5"/>
        <end position="150"/>
    </location>
</feature>
<feature type="transmembrane region" description="Helical" evidence="5">
    <location>
        <begin position="167"/>
        <end position="187"/>
    </location>
</feature>
<dbReference type="PANTHER" id="PTHR32322">
    <property type="entry name" value="INNER MEMBRANE TRANSPORTER"/>
    <property type="match status" value="1"/>
</dbReference>
<accession>A0A4S3KUJ4</accession>
<feature type="transmembrane region" description="Helical" evidence="5">
    <location>
        <begin position="193"/>
        <end position="214"/>
    </location>
</feature>
<dbReference type="AlphaFoldDB" id="A0A4S3KUJ4"/>
<feature type="transmembrane region" description="Helical" evidence="5">
    <location>
        <begin position="133"/>
        <end position="155"/>
    </location>
</feature>
<proteinExistence type="predicted"/>
<dbReference type="SUPFAM" id="SSF103481">
    <property type="entry name" value="Multidrug resistance efflux transporter EmrE"/>
    <property type="match status" value="2"/>
</dbReference>
<dbReference type="GO" id="GO:0016020">
    <property type="term" value="C:membrane"/>
    <property type="evidence" value="ECO:0007669"/>
    <property type="project" value="UniProtKB-SubCell"/>
</dbReference>
<dbReference type="Gene3D" id="1.10.3730.20">
    <property type="match status" value="1"/>
</dbReference>